<dbReference type="PANTHER" id="PTHR32097">
    <property type="entry name" value="CAMP-BINDING PROTEIN 1-RELATED"/>
    <property type="match status" value="1"/>
</dbReference>
<keyword evidence="3" id="KW-1185">Reference proteome</keyword>
<dbReference type="InterPro" id="IPR051324">
    <property type="entry name" value="Stress/Tellurium_Resist"/>
</dbReference>
<dbReference type="Proteomes" id="UP001178507">
    <property type="component" value="Unassembled WGS sequence"/>
</dbReference>
<comment type="caution">
    <text evidence="2">The sequence shown here is derived from an EMBL/GenBank/DDBJ whole genome shotgun (WGS) entry which is preliminary data.</text>
</comment>
<organism evidence="2 3">
    <name type="scientific">Effrenium voratum</name>
    <dbReference type="NCBI Taxonomy" id="2562239"/>
    <lineage>
        <taxon>Eukaryota</taxon>
        <taxon>Sar</taxon>
        <taxon>Alveolata</taxon>
        <taxon>Dinophyceae</taxon>
        <taxon>Suessiales</taxon>
        <taxon>Symbiodiniaceae</taxon>
        <taxon>Effrenium</taxon>
    </lineage>
</organism>
<dbReference type="Gene3D" id="2.60.60.30">
    <property type="entry name" value="sav2460 like domains"/>
    <property type="match status" value="2"/>
</dbReference>
<feature type="region of interest" description="Disordered" evidence="1">
    <location>
        <begin position="498"/>
        <end position="519"/>
    </location>
</feature>
<dbReference type="PANTHER" id="PTHR32097:SF17">
    <property type="entry name" value="CAMP-BINDING PROTEIN 1-RELATED"/>
    <property type="match status" value="1"/>
</dbReference>
<dbReference type="SUPFAM" id="SSF49265">
    <property type="entry name" value="Fibronectin type III"/>
    <property type="match status" value="1"/>
</dbReference>
<feature type="region of interest" description="Disordered" evidence="1">
    <location>
        <begin position="76"/>
        <end position="149"/>
    </location>
</feature>
<proteinExistence type="predicted"/>
<feature type="region of interest" description="Disordered" evidence="1">
    <location>
        <begin position="2346"/>
        <end position="2382"/>
    </location>
</feature>
<reference evidence="2" key="1">
    <citation type="submission" date="2023-08" db="EMBL/GenBank/DDBJ databases">
        <authorList>
            <person name="Chen Y."/>
            <person name="Shah S."/>
            <person name="Dougan E. K."/>
            <person name="Thang M."/>
            <person name="Chan C."/>
        </authorList>
    </citation>
    <scope>NUCLEOTIDE SEQUENCE</scope>
</reference>
<sequence length="2382" mass="264117">MPGHHHFFCAEWRRLRKVLPIEEELLYEFVVTARSWDNVPLDSGCDFVQANNLVGWMVEVEQDLFEHINDEFAEAVEGDGPKSARGRSTLSRERSMGRRSPRAASRCDRRSLSPARRSTPSRTATRSPTRSCTGLGSVQTSGGPSRPMLFKNPWHPLAKLSDSLGREEFVTELRKRLRAPRLFREAEDLPNAGGAGQGQGDPALTVEECEDLFEALMQLQKIAGASHLNPGVLAFGCNMDETVNTFYGILALRNAVERGAPSLNAFLAGLEAKDSKLVDPTLLRQFLTMVNYRLAGDTGIQDSIPVESIVKAHGEISMQEFRRRLSFAAPVGISLLEVQGHLEAKNGLGRSKLPGMIDFAQLAEHFCGEHLDISPLDLAHFVRLWGAHPGNLLSPQTMDEALERLPLEAYWGLEPFAVEHFFNILGMRCLQLERNKRKDACLPVEAVLEFARRDAPDLEKAEAAVPSDAALKERFEHLWGNCVGEGMLVAFPDGHSERVGSKEKAAHEHKAERRKEKERVGTARMKEACLARYLRSATEIMNQPVSRRQYESIFPNVSDILSVSNVNLRAGQVVVVRYRLAGACNFWHSKHRVLKDEREPLPWPVPGKVLGETPFVALVPRGLRWTNAGGGGFYLGSQSFNQVDPGLRADLPLDRDGKLQLYGTVEMVAPYLLRGSRRNASSATEELEFRLFSSRKNRIIGCVGEPLRVLVSHQALPPAVATLQVCCEGRTAKLRWAGYDFGEDASSEALVDALRLYVRTGSKESLLELETDGKQYELRDLAPDTDYEFHLRRESASSGGVEASCSCRTNARCSQPLNVLSAKASTTYVDLQWRAPEVVGNERTQDRWQLQCESIRRYEARLSVAEKLMDRRALARSRTSVQLREEVDTSCRQCSWEVGHFAAQEGLLTGRLGGLRPDTNYLLSGFCAVNSMGAGATAKELQFWTMPLNPVIESIRVRQGNVILTLLETGGEHVDEFEAVVRLEDGAERSFTLPKSALHGETPELSLEFQQMPESRSSDAVHCVKLRACNAGGWSTWSEELSTSAIARQQGADYAQNALEQAMEQRVPEKLARVLQDVRDIEFDDKSLVSEASDLLNILQTVQKEVEEAMAARDPDRLQNSLSDAHKVFLPGLEQAEGLLGTLQRVCQNLDTAKGIDALRASLREGHEARLPPTLLQRAVQRLGTREAAQQGLEMAMEAARVPVLRAALDTALDMHLPSEEAARRLLLAISGSERLLQAALESEDIGDLHRALDSAARSGLREEELMARAQRLLARQLEKQQDATRALTDAIEARFPSQLKDALDISAASQVEQAKMQEGADLLLQLESLLADVEAAVGSEQRSASLRAAVNAKVPHELLAIAEKQLHCLTHLHQVCEAGDVPATRRALKLAEVAGVKDQEVAELRQVHQRWSHLTQELEIAVSMANTARLRQALANTENSNICQEQLQPAAAALAALQRSDQAAVDLAEALDTCDAEIIQKSLQDACNNNVVDSDLLFTARQILDNLLRLRQQLAKAVESMDLQRLFAAVQEAQKDDGLPEKDLASACHILEELKEGELGRLERHLRQAAEAEDFRALQGLLHRARNAAALGVQVEQLDLENYRQLAHQQQEANIRKLQEDIHKQRIRNDWPAVYDKIEEGEEAEELEVEVVQLPAVVVSGEVQLDLYPRGIQKEFITLPREIVEAKIRIPLPDLSPDKEPVMEARQSLDALLESLRAMLAEEDELRRIGSMEIQDDGAYRDVTLPISLYLSARTSCQEVIEAFFRDPEDEPGRENSKGYRRSKSMSKRHAIKALWSCLSELGHSRSPELRSHCLHDVRGRVLRRITAELFWTQPASYRETMDATCVAMSADGLVEVVNARGVHGAYYGVDQGAFRVQSKGVDALFGAVSHLGTARAEAGSDLQSSLEGKMVCKQQMQVRLDLLPERVTDIFFLLAATNSRELGKFTHLGFRIADTDIGTTLAMQEDHRVQLTFEAVVIMCAIYKLGDGYWRIGSMNVSSSGSPRDLKAAIAKLEALGFPRKHETSSQENMVVDSVRRYLELPRSAVKAANVDIDSASTMTVQYAIEASDTAKGEQLEEKLKGNLHEAILDEFFKFTNEKVKPERLRVMPAAAKPLGHLHLEVRWEFGEVKRTDSKDHSYLDGALITFSGRCLQEIVDYRGPHGVRIVHNGVVDYDGMWIGPVGKSDAANRAIKHEGLVLDELPRTGKTSFEVRLDQLPPSTTDIYVVVSSPSGRELSKYSNIAVAAVDAWKSHQEAAQVCNCLLKSKPASQGVIFCRLSRSASGWKMGALRTPTSGGCHDFAPALECLRKIQGAGTSQAHQISIGDNGSRSERRLLPMKQLRSKGEKLQRQMSSGSISSLLTWSPARNPNSRRLGAAEMD</sequence>
<dbReference type="EMBL" id="CAUJNA010000227">
    <property type="protein sequence ID" value="CAJ1374019.1"/>
    <property type="molecule type" value="Genomic_DNA"/>
</dbReference>
<accession>A0AA36HT51</accession>
<gene>
    <name evidence="2" type="ORF">EVOR1521_LOCUS3677</name>
</gene>
<feature type="compositionally biased region" description="Polar residues" evidence="1">
    <location>
        <begin position="132"/>
        <end position="143"/>
    </location>
</feature>
<dbReference type="InterPro" id="IPR036116">
    <property type="entry name" value="FN3_sf"/>
</dbReference>
<evidence type="ECO:0000256" key="1">
    <source>
        <dbReference type="SAM" id="MobiDB-lite"/>
    </source>
</evidence>
<feature type="compositionally biased region" description="Low complexity" evidence="1">
    <location>
        <begin position="2355"/>
        <end position="2366"/>
    </location>
</feature>
<protein>
    <submittedName>
        <fullName evidence="2">Uncharacterized protein</fullName>
    </submittedName>
</protein>
<feature type="compositionally biased region" description="Low complexity" evidence="1">
    <location>
        <begin position="112"/>
        <end position="131"/>
    </location>
</feature>
<evidence type="ECO:0000313" key="3">
    <source>
        <dbReference type="Proteomes" id="UP001178507"/>
    </source>
</evidence>
<name>A0AA36HT51_9DINO</name>
<evidence type="ECO:0000313" key="2">
    <source>
        <dbReference type="EMBL" id="CAJ1374019.1"/>
    </source>
</evidence>